<accession>A0AAW6GIH7</accession>
<comment type="caution">
    <text evidence="1">The sequence shown here is derived from an EMBL/GenBank/DDBJ whole genome shotgun (WGS) entry which is preliminary data.</text>
</comment>
<gene>
    <name evidence="1" type="ORF">POZ22_17315</name>
</gene>
<proteinExistence type="predicted"/>
<dbReference type="Proteomes" id="UP001214113">
    <property type="component" value="Unassembled WGS sequence"/>
</dbReference>
<dbReference type="AlphaFoldDB" id="A0AAW6GIH7"/>
<evidence type="ECO:0000313" key="2">
    <source>
        <dbReference type="Proteomes" id="UP001214113"/>
    </source>
</evidence>
<organism evidence="1 2">
    <name type="scientific">Bacteroides uniformis</name>
    <dbReference type="NCBI Taxonomy" id="820"/>
    <lineage>
        <taxon>Bacteria</taxon>
        <taxon>Pseudomonadati</taxon>
        <taxon>Bacteroidota</taxon>
        <taxon>Bacteroidia</taxon>
        <taxon>Bacteroidales</taxon>
        <taxon>Bacteroidaceae</taxon>
        <taxon>Bacteroides</taxon>
    </lineage>
</organism>
<dbReference type="RefSeq" id="WP_071122454.1">
    <property type="nucleotide sequence ID" value="NZ_JAQNSB010000030.1"/>
</dbReference>
<protein>
    <submittedName>
        <fullName evidence="1">Uncharacterized protein</fullName>
    </submittedName>
</protein>
<name>A0AAW6GIH7_BACUN</name>
<reference evidence="1" key="1">
    <citation type="submission" date="2022-10" db="EMBL/GenBank/DDBJ databases">
        <title>Human gut microbiome strain richness.</title>
        <authorList>
            <person name="Chen-Liaw A."/>
        </authorList>
    </citation>
    <scope>NUCLEOTIDE SEQUENCE</scope>
    <source>
        <strain evidence="1">BSD2780061687st1_G10_BSD2780061687b_171204</strain>
    </source>
</reference>
<sequence>MGKKRNKKRNLKTCYVEVEKDLGMWQDYMQYGPQYDTNNDCPINPGESDMVEQLSFKKLSVDTRKQLRATMVNWVLDYWQTERLIPEGAIIKEFRNAAIKEVYYICGQYVKDSKELKYMLNECIVSTINKELKKEKQMILKF</sequence>
<dbReference type="EMBL" id="JAQNSB010000030">
    <property type="protein sequence ID" value="MDC1856522.1"/>
    <property type="molecule type" value="Genomic_DNA"/>
</dbReference>
<dbReference type="GeneID" id="88859166"/>
<evidence type="ECO:0000313" key="1">
    <source>
        <dbReference type="EMBL" id="MDC1856522.1"/>
    </source>
</evidence>